<evidence type="ECO:0000256" key="1">
    <source>
        <dbReference type="SAM" id="MobiDB-lite"/>
    </source>
</evidence>
<reference evidence="2" key="1">
    <citation type="submission" date="2021-04" db="EMBL/GenBank/DDBJ databases">
        <title>Draft Genome Sequence of Pandoravirus japonicus, Isolated from the Sabaishi River of Niigata, Japan.</title>
        <authorList>
            <person name="Hosokawa N."/>
            <person name="Takahashi H."/>
            <person name="Aoki K."/>
            <person name="Takemura M."/>
        </authorList>
    </citation>
    <scope>NUCLEOTIDE SEQUENCE</scope>
</reference>
<organism evidence="2 3">
    <name type="scientific">Pandoravirus japonicus</name>
    <dbReference type="NCBI Taxonomy" id="2823154"/>
    <lineage>
        <taxon>Viruses</taxon>
        <taxon>Pandoravirus</taxon>
    </lineage>
</organism>
<evidence type="ECO:0000313" key="2">
    <source>
        <dbReference type="EMBL" id="BCU02896.1"/>
    </source>
</evidence>
<dbReference type="Proteomes" id="UP001253637">
    <property type="component" value="Segment"/>
</dbReference>
<sequence>MSSSSSSSSPSSPPSATTSQPVAPPAEPALTLGAFHQALVAMPKDALVTRLMLAPTFVLPRFYRLEIDLSTLDDINMDAFEGAAAITVYEDRDGPVAASEMAAQMEPLLCRHSDRQLISKGAIVTGLPSVPRIVAGSFVETSKLCPGLAETSAMIVRAAEALAKTRKVDDALIVEAMEPAVPAGAYVRLYRVGDRVFEFSDLTNAFPRLTAHEWDEIFLHVERHAAHRQNGRLSMWSAPDDITYDMLAAAFARKCSALDRLRGIVAAAALGVAREPARSS</sequence>
<feature type="region of interest" description="Disordered" evidence="1">
    <location>
        <begin position="1"/>
        <end position="25"/>
    </location>
</feature>
<accession>A0A811BPI7</accession>
<protein>
    <submittedName>
        <fullName evidence="2">Uncharacterized protein</fullName>
    </submittedName>
</protein>
<proteinExistence type="predicted"/>
<feature type="compositionally biased region" description="Low complexity" evidence="1">
    <location>
        <begin position="1"/>
        <end position="10"/>
    </location>
</feature>
<evidence type="ECO:0000313" key="3">
    <source>
        <dbReference type="Proteomes" id="UP001253637"/>
    </source>
</evidence>
<dbReference type="EMBL" id="LC625835">
    <property type="protein sequence ID" value="BCU02896.1"/>
    <property type="molecule type" value="Genomic_DNA"/>
</dbReference>
<name>A0A811BPI7_9VIRU</name>